<dbReference type="InterPro" id="IPR020568">
    <property type="entry name" value="Ribosomal_Su5_D2-typ_SF"/>
</dbReference>
<dbReference type="PANTHER" id="PTHR32463">
    <property type="entry name" value="L-FUCOSE KINASE"/>
    <property type="match status" value="1"/>
</dbReference>
<reference evidence="8 9" key="1">
    <citation type="submission" date="2020-11" db="EMBL/GenBank/DDBJ databases">
        <title>genome sequence of strain KACC 18849.</title>
        <authorList>
            <person name="Gao J."/>
            <person name="Zhang X."/>
        </authorList>
    </citation>
    <scope>NUCLEOTIDE SEQUENCE [LARGE SCALE GENOMIC DNA]</scope>
    <source>
        <strain evidence="8 9">KACC 18849</strain>
    </source>
</reference>
<evidence type="ECO:0000259" key="7">
    <source>
        <dbReference type="Pfam" id="PF08544"/>
    </source>
</evidence>
<dbReference type="Proteomes" id="UP000639859">
    <property type="component" value="Unassembled WGS sequence"/>
</dbReference>
<dbReference type="InterPro" id="IPR052203">
    <property type="entry name" value="GHMP_Kinase-Related"/>
</dbReference>
<dbReference type="InterPro" id="IPR014606">
    <property type="entry name" value="Heptose_7-P_kinase"/>
</dbReference>
<feature type="domain" description="GHMP kinase N-terminal" evidence="6">
    <location>
        <begin position="104"/>
        <end position="189"/>
    </location>
</feature>
<organism evidence="8 9">
    <name type="scientific">Caulobacter hibisci</name>
    <dbReference type="NCBI Taxonomy" id="2035993"/>
    <lineage>
        <taxon>Bacteria</taxon>
        <taxon>Pseudomonadati</taxon>
        <taxon>Pseudomonadota</taxon>
        <taxon>Alphaproteobacteria</taxon>
        <taxon>Caulobacterales</taxon>
        <taxon>Caulobacteraceae</taxon>
        <taxon>Caulobacter</taxon>
    </lineage>
</organism>
<dbReference type="RefSeq" id="WP_198574762.1">
    <property type="nucleotide sequence ID" value="NZ_JADWOX010000002.1"/>
</dbReference>
<evidence type="ECO:0000259" key="6">
    <source>
        <dbReference type="Pfam" id="PF00288"/>
    </source>
</evidence>
<proteinExistence type="inferred from homology"/>
<keyword evidence="9" id="KW-1185">Reference proteome</keyword>
<evidence type="ECO:0000313" key="8">
    <source>
        <dbReference type="EMBL" id="MBI1682815.1"/>
    </source>
</evidence>
<dbReference type="InterPro" id="IPR013750">
    <property type="entry name" value="GHMP_kinase_C_dom"/>
</dbReference>
<evidence type="ECO:0000256" key="1">
    <source>
        <dbReference type="ARBA" id="ARBA00022679"/>
    </source>
</evidence>
<protein>
    <submittedName>
        <fullName evidence="8">Dehydrogenase</fullName>
    </submittedName>
</protein>
<name>A0ABS0SV50_9CAUL</name>
<evidence type="ECO:0000313" key="9">
    <source>
        <dbReference type="Proteomes" id="UP000639859"/>
    </source>
</evidence>
<dbReference type="PRINTS" id="PR00960">
    <property type="entry name" value="LMBPPROTEIN"/>
</dbReference>
<dbReference type="InterPro" id="IPR006204">
    <property type="entry name" value="GHMP_kinase_N_dom"/>
</dbReference>
<keyword evidence="4" id="KW-0067">ATP-binding</keyword>
<dbReference type="Pfam" id="PF00288">
    <property type="entry name" value="GHMP_kinases_N"/>
    <property type="match status" value="1"/>
</dbReference>
<comment type="caution">
    <text evidence="8">The sequence shown here is derived from an EMBL/GenBank/DDBJ whole genome shotgun (WGS) entry which is preliminary data.</text>
</comment>
<evidence type="ECO:0000256" key="3">
    <source>
        <dbReference type="ARBA" id="ARBA00022777"/>
    </source>
</evidence>
<keyword evidence="3" id="KW-0418">Kinase</keyword>
<evidence type="ECO:0000256" key="4">
    <source>
        <dbReference type="ARBA" id="ARBA00022840"/>
    </source>
</evidence>
<evidence type="ECO:0000256" key="5">
    <source>
        <dbReference type="ARBA" id="ARBA00038121"/>
    </source>
</evidence>
<accession>A0ABS0SV50</accession>
<dbReference type="SUPFAM" id="SSF55060">
    <property type="entry name" value="GHMP Kinase, C-terminal domain"/>
    <property type="match status" value="1"/>
</dbReference>
<dbReference type="InterPro" id="IPR001174">
    <property type="entry name" value="HddA/FKP"/>
</dbReference>
<dbReference type="PIRSF" id="PIRSF036406">
    <property type="entry name" value="Hept_kin"/>
    <property type="match status" value="1"/>
</dbReference>
<dbReference type="InterPro" id="IPR036554">
    <property type="entry name" value="GHMP_kinase_C_sf"/>
</dbReference>
<dbReference type="Gene3D" id="3.30.230.120">
    <property type="match status" value="1"/>
</dbReference>
<dbReference type="EMBL" id="JADWOX010000002">
    <property type="protein sequence ID" value="MBI1682815.1"/>
    <property type="molecule type" value="Genomic_DNA"/>
</dbReference>
<sequence>MSPEDVALLGVQHRRGRKARPFDVRSRAPLRLGLAGGGTDLSPYCDQFGGAVLNATIDRFAFAHVTPNDEGRVVFRARDIGADESHALDAPIALDQGLVLHRGVYRHMVETYLDGRMPALTVSTTIDAPAGSGLGSSSALVVALVEAFRAALDLPLGPAEIARLAFDIERNQLGLAGGRQDHYAAAFGGVNFIEFLPGEKVLVSPLRVPRAFLNEFESSLVICFTGQSRRSETIIQEQIDGLRGMDARTIDSMHQLKADAALMREALLQGDMRGLAEILTRSWAAKQRTAKGIATPAVERLFQTALDEGAWGGKVSGAGGGGFLMFFTDPENRHRLITALNAAGGQASPAKITFEGAEAWGVPR</sequence>
<gene>
    <name evidence="8" type="ORF">I4Q42_03945</name>
</gene>
<keyword evidence="2" id="KW-0547">Nucleotide-binding</keyword>
<comment type="similarity">
    <text evidence="5">Belongs to the GHMP kinase family.</text>
</comment>
<dbReference type="Pfam" id="PF08544">
    <property type="entry name" value="GHMP_kinases_C"/>
    <property type="match status" value="1"/>
</dbReference>
<keyword evidence="1" id="KW-0808">Transferase</keyword>
<feature type="domain" description="GHMP kinase C-terminal" evidence="7">
    <location>
        <begin position="263"/>
        <end position="344"/>
    </location>
</feature>
<dbReference type="PANTHER" id="PTHR32463:SF0">
    <property type="entry name" value="L-FUCOSE KINASE"/>
    <property type="match status" value="1"/>
</dbReference>
<dbReference type="SUPFAM" id="SSF54211">
    <property type="entry name" value="Ribosomal protein S5 domain 2-like"/>
    <property type="match status" value="1"/>
</dbReference>
<evidence type="ECO:0000256" key="2">
    <source>
        <dbReference type="ARBA" id="ARBA00022741"/>
    </source>
</evidence>